<comment type="caution">
    <text evidence="2">The sequence shown here is derived from an EMBL/GenBank/DDBJ whole genome shotgun (WGS) entry which is preliminary data.</text>
</comment>
<evidence type="ECO:0000313" key="2">
    <source>
        <dbReference type="EMBL" id="KAG6481662.1"/>
    </source>
</evidence>
<reference evidence="2 3" key="1">
    <citation type="submission" date="2020-08" db="EMBL/GenBank/DDBJ databases">
        <title>Plant Genome Project.</title>
        <authorList>
            <person name="Zhang R.-G."/>
        </authorList>
    </citation>
    <scope>NUCLEOTIDE SEQUENCE [LARGE SCALE GENOMIC DNA]</scope>
    <source>
        <tissue evidence="2">Rhizome</tissue>
    </source>
</reference>
<proteinExistence type="predicted"/>
<name>A0A8J5F3M9_ZINOF</name>
<feature type="compositionally biased region" description="Basic and acidic residues" evidence="1">
    <location>
        <begin position="89"/>
        <end position="102"/>
    </location>
</feature>
<feature type="compositionally biased region" description="Basic and acidic residues" evidence="1">
    <location>
        <begin position="157"/>
        <end position="182"/>
    </location>
</feature>
<dbReference type="AlphaFoldDB" id="A0A8J5F3M9"/>
<feature type="region of interest" description="Disordered" evidence="1">
    <location>
        <begin position="81"/>
        <end position="182"/>
    </location>
</feature>
<dbReference type="PANTHER" id="PTHR34196">
    <property type="entry name" value="OS02G0697700 PROTEIN"/>
    <property type="match status" value="1"/>
</dbReference>
<accession>A0A8J5F3M9</accession>
<gene>
    <name evidence="2" type="ORF">ZIOFF_058280</name>
</gene>
<protein>
    <submittedName>
        <fullName evidence="2">Uncharacterized protein</fullName>
    </submittedName>
</protein>
<keyword evidence="3" id="KW-1185">Reference proteome</keyword>
<sequence>MQTSTWSWSPLQTLAGDRLSGRTTAVSTSSSVIILIQATDRDRAIPLLMLHASLAAPPLIEPLACGFLCFDSAEGDGRDLLPVRRRKDRPPPDEERDGEFRRQTSQNRIFYHLPSERSDLDGSLTKSRSLESDQETRGTQSSASMETGDESSTSTCKDNDNSRAEFKPIEHPLEPSNHDRPIRCPLPDPSILNARCHGGEGEDIVFLH</sequence>
<feature type="compositionally biased region" description="Polar residues" evidence="1">
    <location>
        <begin position="137"/>
        <end position="156"/>
    </location>
</feature>
<dbReference type="EMBL" id="JACMSC010000016">
    <property type="protein sequence ID" value="KAG6481662.1"/>
    <property type="molecule type" value="Genomic_DNA"/>
</dbReference>
<dbReference type="PANTHER" id="PTHR34196:SF2">
    <property type="entry name" value="OS02G0697700 PROTEIN"/>
    <property type="match status" value="1"/>
</dbReference>
<dbReference type="Proteomes" id="UP000734854">
    <property type="component" value="Unassembled WGS sequence"/>
</dbReference>
<organism evidence="2 3">
    <name type="scientific">Zingiber officinale</name>
    <name type="common">Ginger</name>
    <name type="synonym">Amomum zingiber</name>
    <dbReference type="NCBI Taxonomy" id="94328"/>
    <lineage>
        <taxon>Eukaryota</taxon>
        <taxon>Viridiplantae</taxon>
        <taxon>Streptophyta</taxon>
        <taxon>Embryophyta</taxon>
        <taxon>Tracheophyta</taxon>
        <taxon>Spermatophyta</taxon>
        <taxon>Magnoliopsida</taxon>
        <taxon>Liliopsida</taxon>
        <taxon>Zingiberales</taxon>
        <taxon>Zingiberaceae</taxon>
        <taxon>Zingiber</taxon>
    </lineage>
</organism>
<evidence type="ECO:0000256" key="1">
    <source>
        <dbReference type="SAM" id="MobiDB-lite"/>
    </source>
</evidence>
<evidence type="ECO:0000313" key="3">
    <source>
        <dbReference type="Proteomes" id="UP000734854"/>
    </source>
</evidence>